<dbReference type="InterPro" id="IPR001007">
    <property type="entry name" value="VWF_dom"/>
</dbReference>
<dbReference type="SUPFAM" id="SSF49265">
    <property type="entry name" value="Fibronectin type III"/>
    <property type="match status" value="2"/>
</dbReference>
<feature type="region of interest" description="Disordered" evidence="2">
    <location>
        <begin position="1"/>
        <end position="44"/>
    </location>
</feature>
<keyword evidence="3" id="KW-0472">Membrane</keyword>
<dbReference type="PANTHER" id="PTHR11348:SF34">
    <property type="entry name" value="EPIDERMAL CELL SURFACE RECEPTOR-RELATED"/>
    <property type="match status" value="1"/>
</dbReference>
<dbReference type="InterPro" id="IPR050941">
    <property type="entry name" value="CCN"/>
</dbReference>
<dbReference type="EMBL" id="JAPWTK010000009">
    <property type="protein sequence ID" value="KAJ8960312.1"/>
    <property type="molecule type" value="Genomic_DNA"/>
</dbReference>
<dbReference type="InterPro" id="IPR036116">
    <property type="entry name" value="FN3_sf"/>
</dbReference>
<evidence type="ECO:0000256" key="2">
    <source>
        <dbReference type="SAM" id="MobiDB-lite"/>
    </source>
</evidence>
<keyword evidence="1" id="KW-0732">Signal</keyword>
<dbReference type="PROSITE" id="PS50184">
    <property type="entry name" value="VWFC_2"/>
    <property type="match status" value="2"/>
</dbReference>
<evidence type="ECO:0000256" key="3">
    <source>
        <dbReference type="SAM" id="Phobius"/>
    </source>
</evidence>
<dbReference type="GO" id="GO:0007155">
    <property type="term" value="P:cell adhesion"/>
    <property type="evidence" value="ECO:0007669"/>
    <property type="project" value="TreeGrafter"/>
</dbReference>
<feature type="transmembrane region" description="Helical" evidence="3">
    <location>
        <begin position="1113"/>
        <end position="1139"/>
    </location>
</feature>
<comment type="caution">
    <text evidence="6">The sequence shown here is derived from an EMBL/GenBank/DDBJ whole genome shotgun (WGS) entry which is preliminary data.</text>
</comment>
<feature type="domain" description="VWFC" evidence="4">
    <location>
        <begin position="377"/>
        <end position="452"/>
    </location>
</feature>
<evidence type="ECO:0000313" key="7">
    <source>
        <dbReference type="Proteomes" id="UP001162162"/>
    </source>
</evidence>
<organism evidence="6 7">
    <name type="scientific">Aromia moschata</name>
    <dbReference type="NCBI Taxonomy" id="1265417"/>
    <lineage>
        <taxon>Eukaryota</taxon>
        <taxon>Metazoa</taxon>
        <taxon>Ecdysozoa</taxon>
        <taxon>Arthropoda</taxon>
        <taxon>Hexapoda</taxon>
        <taxon>Insecta</taxon>
        <taxon>Pterygota</taxon>
        <taxon>Neoptera</taxon>
        <taxon>Endopterygota</taxon>
        <taxon>Coleoptera</taxon>
        <taxon>Polyphaga</taxon>
        <taxon>Cucujiformia</taxon>
        <taxon>Chrysomeloidea</taxon>
        <taxon>Cerambycidae</taxon>
        <taxon>Cerambycinae</taxon>
        <taxon>Callichromatini</taxon>
        <taxon>Aromia</taxon>
    </lineage>
</organism>
<protein>
    <recommendedName>
        <fullName evidence="8">Epidermal cell surface receptor</fullName>
    </recommendedName>
</protein>
<keyword evidence="7" id="KW-1185">Reference proteome</keyword>
<name>A0AAV8Z9U4_9CUCU</name>
<evidence type="ECO:0000313" key="6">
    <source>
        <dbReference type="EMBL" id="KAJ8960312.1"/>
    </source>
</evidence>
<dbReference type="AlphaFoldDB" id="A0AAV8Z9U4"/>
<keyword evidence="3" id="KW-0812">Transmembrane</keyword>
<feature type="domain" description="Fibronectin type-III" evidence="5">
    <location>
        <begin position="802"/>
        <end position="911"/>
    </location>
</feature>
<feature type="region of interest" description="Disordered" evidence="2">
    <location>
        <begin position="536"/>
        <end position="599"/>
    </location>
</feature>
<dbReference type="InterPro" id="IPR003961">
    <property type="entry name" value="FN3_dom"/>
</dbReference>
<feature type="domain" description="Fibronectin type-III" evidence="5">
    <location>
        <begin position="991"/>
        <end position="1087"/>
    </location>
</feature>
<dbReference type="GO" id="GO:0005615">
    <property type="term" value="C:extracellular space"/>
    <property type="evidence" value="ECO:0007669"/>
    <property type="project" value="TreeGrafter"/>
</dbReference>
<dbReference type="SMART" id="SM00214">
    <property type="entry name" value="VWC"/>
    <property type="match status" value="4"/>
</dbReference>
<evidence type="ECO:0000259" key="4">
    <source>
        <dbReference type="PROSITE" id="PS50184"/>
    </source>
</evidence>
<reference evidence="6" key="1">
    <citation type="journal article" date="2023" name="Insect Mol. Biol.">
        <title>Genome sequencing provides insights into the evolution of gene families encoding plant cell wall-degrading enzymes in longhorned beetles.</title>
        <authorList>
            <person name="Shin N.R."/>
            <person name="Okamura Y."/>
            <person name="Kirsch R."/>
            <person name="Pauchet Y."/>
        </authorList>
    </citation>
    <scope>NUCLEOTIDE SEQUENCE</scope>
    <source>
        <strain evidence="6">AMC_N1</strain>
    </source>
</reference>
<keyword evidence="3" id="KW-1133">Transmembrane helix</keyword>
<dbReference type="SMART" id="SM00060">
    <property type="entry name" value="FN3"/>
    <property type="match status" value="2"/>
</dbReference>
<dbReference type="PROSITE" id="PS50853">
    <property type="entry name" value="FN3"/>
    <property type="match status" value="2"/>
</dbReference>
<gene>
    <name evidence="6" type="ORF">NQ318_004038</name>
</gene>
<evidence type="ECO:0008006" key="8">
    <source>
        <dbReference type="Google" id="ProtNLM"/>
    </source>
</evidence>
<evidence type="ECO:0000256" key="1">
    <source>
        <dbReference type="ARBA" id="ARBA00022729"/>
    </source>
</evidence>
<dbReference type="Proteomes" id="UP001162162">
    <property type="component" value="Unassembled WGS sequence"/>
</dbReference>
<accession>A0AAV8Z9U4</accession>
<proteinExistence type="predicted"/>
<dbReference type="InterPro" id="IPR013783">
    <property type="entry name" value="Ig-like_fold"/>
</dbReference>
<dbReference type="GO" id="GO:0005178">
    <property type="term" value="F:integrin binding"/>
    <property type="evidence" value="ECO:0007669"/>
    <property type="project" value="TreeGrafter"/>
</dbReference>
<evidence type="ECO:0000259" key="5">
    <source>
        <dbReference type="PROSITE" id="PS50853"/>
    </source>
</evidence>
<feature type="domain" description="VWFC" evidence="4">
    <location>
        <begin position="455"/>
        <end position="529"/>
    </location>
</feature>
<sequence length="1181" mass="133585">MLLMHSAVTDASKEVSESSTMTMVSEEAKETTEMTTTEEHEESTVVAATVTPLENEVSHRSFATIDEPKGRALNFTVEEEDPNNVILSNSSSYHHDYDLSEVPMDHEDEFDVVKSKILAPKFQLHNSTLGICEKGGLTYENGEKLELGCDSVCTCRNGKMDCAERCASPFFRKGKKIEDPLCSAKEADDPCCSVLVCTGDTETEPLEICSYENATYNRGDKFNKECAEVCTCEAAGKITCKARCLPISKTSDRCVEVPDPNDPCCKKVLCDVTLEDHDSEKDDEKPRPKLLSAKYVNSTAIMLTFDSKFEENESLPDVEVSNDQSNWTYYRLLPGDVVFVKDHVKYLKVENAEEVVEVDDSALESVPSVEVTDNTFKDCQYKDRTFKIGEEYNDNCEFLCICLNGHMKCLKIECPTYFGVDVLDANCVEWETVPPNFSPSPPNCCPEKVRCKDNGSCDYEGRTYKNWDELPSNVTGCEKKCYCEMGKVECQNTCPPVTALPPPNLPCPPHMATISHTPNDDCCKEWVCNTETTSPESILSQLSPSPEPPKPPKFTFATHSPVTERVTSKPSKIVHNKAPNKNASLFITPPPQVEHNNNENYIPNDINPHTPFLPTQPPPVQSEINIHTHSNPEELLQFIHQHPEISNYPSGSVLEFHNVPHDLNGNPLPHTRFFLKYTLCPTWFLRILQIHTYQTPFLPGYLCKIYWRSFKRAIPSKIIPCRFIPIRRLLVVMDLYLSRDPVDLYYLTDIISPRFIQDQEPWSPGPSPRFSFEFDLNLNENGHSGDTHGDMYPGNFPGFPNPPQQEEVIIQSLEAMDPHTVRLSFSVPPIIVGLHGRVEVRYTHDKSDDDMDSWMLTVFAPPNDLIATPSLVFNLMDLKADTLYKVKVTVTLRDLQNTPTSRIHTITTPKEYELSFIDGLQLRYKEIDGRIFTATPLIHRAETKYTLEKLKPNTKYEIGIYFIPFPGQMTELRSENMLHFTTANEIDTYGFNVTLELAQIKSQSIEISWSGVPYPEDKYVNIYRVIYQSDSGKEDQSTFKMAKRDSPARTLIKELKPGTRYRIWLEVYLTNGKIKMSNVEDFVTKPRVAPALGSSTQQDKLSRAEVIESKGDYYGPLVIVAILAAIAILSTLVLLLILVRRHNQNKAAITPPSTRISQSAYDNPTYKVEIQQETMGKFLKL</sequence>
<dbReference type="CDD" id="cd00063">
    <property type="entry name" value="FN3"/>
    <property type="match status" value="1"/>
</dbReference>
<dbReference type="Gene3D" id="2.60.40.10">
    <property type="entry name" value="Immunoglobulins"/>
    <property type="match status" value="3"/>
</dbReference>
<dbReference type="PANTHER" id="PTHR11348">
    <property type="entry name" value="CONNECTIVE TISSUE GROWTH FACTOR-RELATED"/>
    <property type="match status" value="1"/>
</dbReference>
<dbReference type="GO" id="GO:0045597">
    <property type="term" value="P:positive regulation of cell differentiation"/>
    <property type="evidence" value="ECO:0007669"/>
    <property type="project" value="TreeGrafter"/>
</dbReference>